<dbReference type="InterPro" id="IPR054722">
    <property type="entry name" value="PolX-like_BBD"/>
</dbReference>
<keyword evidence="4" id="KW-1185">Reference proteome</keyword>
<dbReference type="GO" id="GO:0003676">
    <property type="term" value="F:nucleic acid binding"/>
    <property type="evidence" value="ECO:0007669"/>
    <property type="project" value="InterPro"/>
</dbReference>
<dbReference type="Pfam" id="PF22936">
    <property type="entry name" value="Pol_BBD"/>
    <property type="match status" value="1"/>
</dbReference>
<dbReference type="Pfam" id="PF00098">
    <property type="entry name" value="zf-CCHC"/>
    <property type="match status" value="1"/>
</dbReference>
<dbReference type="SMART" id="SM00343">
    <property type="entry name" value="ZnF_C2HC"/>
    <property type="match status" value="1"/>
</dbReference>
<name>A0AAV7XLD5_9NEOP</name>
<dbReference type="SUPFAM" id="SSF57756">
    <property type="entry name" value="Retrovirus zinc finger-like domains"/>
    <property type="match status" value="1"/>
</dbReference>
<organism evidence="3 4">
    <name type="scientific">Megalurothrips usitatus</name>
    <name type="common">bean blossom thrips</name>
    <dbReference type="NCBI Taxonomy" id="439358"/>
    <lineage>
        <taxon>Eukaryota</taxon>
        <taxon>Metazoa</taxon>
        <taxon>Ecdysozoa</taxon>
        <taxon>Arthropoda</taxon>
        <taxon>Hexapoda</taxon>
        <taxon>Insecta</taxon>
        <taxon>Pterygota</taxon>
        <taxon>Neoptera</taxon>
        <taxon>Paraneoptera</taxon>
        <taxon>Thysanoptera</taxon>
        <taxon>Terebrantia</taxon>
        <taxon>Thripoidea</taxon>
        <taxon>Thripidae</taxon>
        <taxon>Megalurothrips</taxon>
    </lineage>
</organism>
<reference evidence="3" key="1">
    <citation type="submission" date="2022-12" db="EMBL/GenBank/DDBJ databases">
        <title>Chromosome-level genome assembly of the bean flower thrips Megalurothrips usitatus.</title>
        <authorList>
            <person name="Ma L."/>
            <person name="Liu Q."/>
            <person name="Li H."/>
            <person name="Cai W."/>
        </authorList>
    </citation>
    <scope>NUCLEOTIDE SEQUENCE</scope>
    <source>
        <strain evidence="3">Cailab_2022a</strain>
    </source>
</reference>
<dbReference type="InterPro" id="IPR036875">
    <property type="entry name" value="Znf_CCHC_sf"/>
</dbReference>
<protein>
    <recommendedName>
        <fullName evidence="2">CCHC-type domain-containing protein</fullName>
    </recommendedName>
</protein>
<dbReference type="GO" id="GO:0008270">
    <property type="term" value="F:zinc ion binding"/>
    <property type="evidence" value="ECO:0007669"/>
    <property type="project" value="InterPro"/>
</dbReference>
<feature type="region of interest" description="Disordered" evidence="1">
    <location>
        <begin position="93"/>
        <end position="143"/>
    </location>
</feature>
<dbReference type="AlphaFoldDB" id="A0AAV7XLD5"/>
<dbReference type="EMBL" id="JAPTSV010000006">
    <property type="protein sequence ID" value="KAJ1526602.1"/>
    <property type="molecule type" value="Genomic_DNA"/>
</dbReference>
<dbReference type="InterPro" id="IPR057670">
    <property type="entry name" value="SH3_retrovirus"/>
</dbReference>
<evidence type="ECO:0000256" key="1">
    <source>
        <dbReference type="SAM" id="MobiDB-lite"/>
    </source>
</evidence>
<sequence>MKCGLSDIHVAHVMLIGLPMQYQPSMTLESLNQDLTPDYVRQKIQNFQLFSDLGSNSAMLSRVNGGQRAGQNNAQGRACFVCGGLDHWKRDCKKATNQKHQGQQGGKQNNNEKQNNGKKQQGKKSKEKANLANGSGVSEGDRISVANGQSIPAKGIGNVNLDLSTGRTDVKDVLLVPGLSSKLLSGASMVDKGLTVTFQKNGCTVMDDERVKLLTARRVGGLFQVDLTESTSECCKLLFAKVSPCNQDLWHRRLGHLSITSMKQIHTANSKGLIPEEVWTGKPVSLDHLRVFGSTAVVLVPKEKRKKLEEKAQKLIFIGY</sequence>
<evidence type="ECO:0000313" key="4">
    <source>
        <dbReference type="Proteomes" id="UP001075354"/>
    </source>
</evidence>
<dbReference type="InterPro" id="IPR001878">
    <property type="entry name" value="Znf_CCHC"/>
</dbReference>
<feature type="domain" description="CCHC-type" evidence="2">
    <location>
        <begin position="78"/>
        <end position="94"/>
    </location>
</feature>
<evidence type="ECO:0000259" key="2">
    <source>
        <dbReference type="SMART" id="SM00343"/>
    </source>
</evidence>
<proteinExistence type="predicted"/>
<dbReference type="Proteomes" id="UP001075354">
    <property type="component" value="Chromosome 6"/>
</dbReference>
<comment type="caution">
    <text evidence="3">The sequence shown here is derived from an EMBL/GenBank/DDBJ whole genome shotgun (WGS) entry which is preliminary data.</text>
</comment>
<gene>
    <name evidence="3" type="ORF">ONE63_008188</name>
</gene>
<dbReference type="Pfam" id="PF25597">
    <property type="entry name" value="SH3_retrovirus"/>
    <property type="match status" value="1"/>
</dbReference>
<feature type="compositionally biased region" description="Low complexity" evidence="1">
    <location>
        <begin position="98"/>
        <end position="119"/>
    </location>
</feature>
<accession>A0AAV7XLD5</accession>
<evidence type="ECO:0000313" key="3">
    <source>
        <dbReference type="EMBL" id="KAJ1526602.1"/>
    </source>
</evidence>